<keyword evidence="3 5" id="KW-1133">Transmembrane helix</keyword>
<dbReference type="RefSeq" id="WP_207858577.1">
    <property type="nucleotide sequence ID" value="NZ_JAFREP010000007.1"/>
</dbReference>
<evidence type="ECO:0000256" key="3">
    <source>
        <dbReference type="ARBA" id="ARBA00022989"/>
    </source>
</evidence>
<feature type="transmembrane region" description="Helical" evidence="5">
    <location>
        <begin position="26"/>
        <end position="50"/>
    </location>
</feature>
<dbReference type="AlphaFoldDB" id="A0A8J7U3J2"/>
<dbReference type="EMBL" id="JAFREP010000007">
    <property type="protein sequence ID" value="MBO1318809.1"/>
    <property type="molecule type" value="Genomic_DNA"/>
</dbReference>
<dbReference type="Pfam" id="PF05128">
    <property type="entry name" value="DUF697"/>
    <property type="match status" value="1"/>
</dbReference>
<evidence type="ECO:0000313" key="7">
    <source>
        <dbReference type="Proteomes" id="UP000664417"/>
    </source>
</evidence>
<gene>
    <name evidence="6" type="ORF">J3U88_10075</name>
</gene>
<keyword evidence="4 5" id="KW-0472">Membrane</keyword>
<evidence type="ECO:0000313" key="6">
    <source>
        <dbReference type="EMBL" id="MBO1318809.1"/>
    </source>
</evidence>
<sequence length="167" mass="17604">MTDTQDNVSYASPHQEKANGVVSRNVLWAAGVGLFPIPVVDFVGLTAVQLKMIHELSELYEVPFRKDLGKSIIAGLIASVGAPALAFGSAGALLRGLPVIGPALGFFALPGFAGALTYAVGKTFTQHFETGGNMLDFDVAGMREHFAKHYAAGQQQFNNPQPADATT</sequence>
<evidence type="ECO:0000256" key="2">
    <source>
        <dbReference type="ARBA" id="ARBA00022692"/>
    </source>
</evidence>
<proteinExistence type="predicted"/>
<accession>A0A8J7U3J2</accession>
<feature type="transmembrane region" description="Helical" evidence="5">
    <location>
        <begin position="99"/>
        <end position="120"/>
    </location>
</feature>
<dbReference type="GO" id="GO:0016020">
    <property type="term" value="C:membrane"/>
    <property type="evidence" value="ECO:0007669"/>
    <property type="project" value="UniProtKB-SubCell"/>
</dbReference>
<protein>
    <submittedName>
        <fullName evidence="6">DUF697 domain-containing protein</fullName>
    </submittedName>
</protein>
<organism evidence="6 7">
    <name type="scientific">Acanthopleuribacter pedis</name>
    <dbReference type="NCBI Taxonomy" id="442870"/>
    <lineage>
        <taxon>Bacteria</taxon>
        <taxon>Pseudomonadati</taxon>
        <taxon>Acidobacteriota</taxon>
        <taxon>Holophagae</taxon>
        <taxon>Acanthopleuribacterales</taxon>
        <taxon>Acanthopleuribacteraceae</taxon>
        <taxon>Acanthopleuribacter</taxon>
    </lineage>
</organism>
<evidence type="ECO:0000256" key="1">
    <source>
        <dbReference type="ARBA" id="ARBA00004141"/>
    </source>
</evidence>
<dbReference type="InterPro" id="IPR021147">
    <property type="entry name" value="DUF697"/>
</dbReference>
<dbReference type="Proteomes" id="UP000664417">
    <property type="component" value="Unassembled WGS sequence"/>
</dbReference>
<evidence type="ECO:0000256" key="4">
    <source>
        <dbReference type="ARBA" id="ARBA00023136"/>
    </source>
</evidence>
<keyword evidence="2 5" id="KW-0812">Transmembrane</keyword>
<evidence type="ECO:0000256" key="5">
    <source>
        <dbReference type="SAM" id="Phobius"/>
    </source>
</evidence>
<comment type="subcellular location">
    <subcellularLocation>
        <location evidence="1">Membrane</location>
        <topology evidence="1">Multi-pass membrane protein</topology>
    </subcellularLocation>
</comment>
<feature type="transmembrane region" description="Helical" evidence="5">
    <location>
        <begin position="71"/>
        <end position="93"/>
    </location>
</feature>
<comment type="caution">
    <text evidence="6">The sequence shown here is derived from an EMBL/GenBank/DDBJ whole genome shotgun (WGS) entry which is preliminary data.</text>
</comment>
<name>A0A8J7U3J2_9BACT</name>
<keyword evidence="7" id="KW-1185">Reference proteome</keyword>
<reference evidence="6" key="1">
    <citation type="submission" date="2021-03" db="EMBL/GenBank/DDBJ databases">
        <authorList>
            <person name="Wang G."/>
        </authorList>
    </citation>
    <scope>NUCLEOTIDE SEQUENCE</scope>
    <source>
        <strain evidence="6">KCTC 12899</strain>
    </source>
</reference>